<dbReference type="Proteomes" id="UP000711995">
    <property type="component" value="Unassembled WGS sequence"/>
</dbReference>
<keyword evidence="3" id="KW-1185">Reference proteome</keyword>
<evidence type="ECO:0000313" key="2">
    <source>
        <dbReference type="EMBL" id="NIZ39984.1"/>
    </source>
</evidence>
<feature type="chain" id="PRO_5037976289" evidence="1">
    <location>
        <begin position="21"/>
        <end position="736"/>
    </location>
</feature>
<feature type="signal peptide" evidence="1">
    <location>
        <begin position="1"/>
        <end position="20"/>
    </location>
</feature>
<protein>
    <submittedName>
        <fullName evidence="2">Uncharacterized protein</fullName>
    </submittedName>
</protein>
<evidence type="ECO:0000313" key="3">
    <source>
        <dbReference type="Proteomes" id="UP000711995"/>
    </source>
</evidence>
<dbReference type="EMBL" id="JAATLJ010000001">
    <property type="protein sequence ID" value="NIZ39984.1"/>
    <property type="molecule type" value="Genomic_DNA"/>
</dbReference>
<proteinExistence type="predicted"/>
<sequence>MKRFMLCLLLIAGCSQTTTGEFTPSEDSPITIPTDTTPRTLMEVDAKTHWVYRQVLQLHQAMQELEPTLVDKTLANFDAKSAYGYELIQHREEIKHPQVYEDYQGYDHALLAIMMEYTLSEAEINNLHYYGFTSPDTLPGQLLMSWLMMYQPSDFFSAWYPDIPYIDDNFWKEVLTRYYGSQEFMQHMNFSGYPWLLMMEYMREEWEPNSPPPSPPYYYYWKDYAMTEGKAVQIRQALLLAQLINDYQSGKLTSGKLHGSISHFLSHHLLHIGFPSYYDDYTGDHSFARKWVEFPSQQAPVYHELYLSRDLMRQYQLDDVNTIPGQLLAIQFMDYGTWYEWDDAFYGNLYFHRSETFVEKKIMPILRSTYFDEVQNLLNVMREEGYQWRGKSNDPRAILEEATMQDPHPLYAQVMRLSNMMPRIKANSKKFVLDEIDQKNQYYIAVHHREKIGYPSDYNDYVGYDTHVVQEMLNHTFSPQGIARLKQDNLTTPDTVLGQLLIGWLLKEQPSQRFEEWYPDLSLALAQNAFWTEVLSRIYGSRSFVTDNQQFNALSGSDWLFLSAIMEKQLTQDEEYSLDYEMYWHHEYFNRELSTIVEDRRLTLLERLLTKDSINNEQVKIALSNVIRYHKEHIGLASDYDDFVLTQENQASSQDLVNQLRSFHIQERMISFDAADYGYGHLQFFGSKKFTYHLAKMDITDNEDLYELSANLKNSLKAYYSLLEELYTVVLEENYQ</sequence>
<dbReference type="RefSeq" id="WP_167699593.1">
    <property type="nucleotide sequence ID" value="NZ_CP118174.1"/>
</dbReference>
<evidence type="ECO:0000256" key="1">
    <source>
        <dbReference type="SAM" id="SignalP"/>
    </source>
</evidence>
<reference evidence="2 3" key="1">
    <citation type="submission" date="2020-03" db="EMBL/GenBank/DDBJ databases">
        <title>Spirochaetal bacteria isolated from arthropods constitute a novel genus Entomospira genus novum within the order Spirochaetales.</title>
        <authorList>
            <person name="Grana-Miraglia L."/>
            <person name="Sikutova S."/>
            <person name="Fingerle V."/>
            <person name="Sing A."/>
            <person name="Castillo-Ramirez S."/>
            <person name="Margos G."/>
            <person name="Rudolf I."/>
        </authorList>
    </citation>
    <scope>NUCLEOTIDE SEQUENCE [LARGE SCALE GENOMIC DNA]</scope>
    <source>
        <strain evidence="2 3">BR193</strain>
    </source>
</reference>
<dbReference type="AlphaFoldDB" id="A0A968GBP5"/>
<organism evidence="2 3">
    <name type="scientific">Entomospira entomophila</name>
    <dbReference type="NCBI Taxonomy" id="2719988"/>
    <lineage>
        <taxon>Bacteria</taxon>
        <taxon>Pseudomonadati</taxon>
        <taxon>Spirochaetota</taxon>
        <taxon>Spirochaetia</taxon>
        <taxon>Spirochaetales</taxon>
        <taxon>Spirochaetaceae</taxon>
        <taxon>Entomospira</taxon>
    </lineage>
</organism>
<keyword evidence="1" id="KW-0732">Signal</keyword>
<accession>A0A968GBP5</accession>
<name>A0A968GBP5_9SPIO</name>
<gene>
    <name evidence="2" type="ORF">HCT14_00415</name>
</gene>
<comment type="caution">
    <text evidence="2">The sequence shown here is derived from an EMBL/GenBank/DDBJ whole genome shotgun (WGS) entry which is preliminary data.</text>
</comment>